<evidence type="ECO:0000313" key="4">
    <source>
        <dbReference type="WBParaSite" id="EN70_7394"/>
    </source>
</evidence>
<dbReference type="Proteomes" id="UP000095285">
    <property type="component" value="Unassembled WGS sequence"/>
</dbReference>
<dbReference type="OrthoDB" id="5863904at2759"/>
<gene>
    <name evidence="2 4" type="ORF">LOAG_11086</name>
</gene>
<reference evidence="4" key="2">
    <citation type="submission" date="2016-11" db="UniProtKB">
        <authorList>
            <consortium name="WormBaseParasite"/>
        </authorList>
    </citation>
    <scope>IDENTIFICATION</scope>
</reference>
<dbReference type="AlphaFoldDB" id="A0A1I7VXK3"/>
<dbReference type="GeneID" id="9948534"/>
<accession>A0A1S0TNQ2</accession>
<organism evidence="3 4">
    <name type="scientific">Loa loa</name>
    <name type="common">Eye worm</name>
    <name type="synonym">Filaria loa</name>
    <dbReference type="NCBI Taxonomy" id="7209"/>
    <lineage>
        <taxon>Eukaryota</taxon>
        <taxon>Metazoa</taxon>
        <taxon>Ecdysozoa</taxon>
        <taxon>Nematoda</taxon>
        <taxon>Chromadorea</taxon>
        <taxon>Rhabditida</taxon>
        <taxon>Spirurina</taxon>
        <taxon>Spiruromorpha</taxon>
        <taxon>Filarioidea</taxon>
        <taxon>Onchocercidae</taxon>
        <taxon>Loa</taxon>
    </lineage>
</organism>
<dbReference type="CTD" id="9948534"/>
<dbReference type="WBParaSite" id="EN70_7394">
    <property type="protein sequence ID" value="EN70_7394"/>
    <property type="gene ID" value="EN70_7394"/>
</dbReference>
<reference evidence="2 3" key="1">
    <citation type="submission" date="2012-04" db="EMBL/GenBank/DDBJ databases">
        <title>The Genome Sequence of Loa loa.</title>
        <authorList>
            <consortium name="The Broad Institute Genome Sequencing Platform"/>
            <consortium name="Broad Institute Genome Sequencing Center for Infectious Disease"/>
            <person name="Nutman T.B."/>
            <person name="Fink D.L."/>
            <person name="Russ C."/>
            <person name="Young S."/>
            <person name="Zeng Q."/>
            <person name="Gargeya S."/>
            <person name="Alvarado L."/>
            <person name="Berlin A."/>
            <person name="Chapman S.B."/>
            <person name="Chen Z."/>
            <person name="Freedman E."/>
            <person name="Gellesch M."/>
            <person name="Goldberg J."/>
            <person name="Griggs A."/>
            <person name="Gujja S."/>
            <person name="Heilman E.R."/>
            <person name="Heiman D."/>
            <person name="Howarth C."/>
            <person name="Mehta T."/>
            <person name="Neiman D."/>
            <person name="Pearson M."/>
            <person name="Roberts A."/>
            <person name="Saif S."/>
            <person name="Shea T."/>
            <person name="Shenoy N."/>
            <person name="Sisk P."/>
            <person name="Stolte C."/>
            <person name="Sykes S."/>
            <person name="White J."/>
            <person name="Yandava C."/>
            <person name="Haas B."/>
            <person name="Henn M.R."/>
            <person name="Nusbaum C."/>
            <person name="Birren B."/>
        </authorList>
    </citation>
    <scope>NUCLEOTIDE SEQUENCE [LARGE SCALE GENOMIC DNA]</scope>
</reference>
<evidence type="ECO:0000256" key="1">
    <source>
        <dbReference type="SAM" id="MobiDB-lite"/>
    </source>
</evidence>
<feature type="region of interest" description="Disordered" evidence="1">
    <location>
        <begin position="1"/>
        <end position="29"/>
    </location>
</feature>
<feature type="compositionally biased region" description="Basic and acidic residues" evidence="1">
    <location>
        <begin position="1"/>
        <end position="12"/>
    </location>
</feature>
<name>A0A1I7VXK3_LOALO</name>
<evidence type="ECO:0000313" key="2">
    <source>
        <dbReference type="EMBL" id="EFO17414.2"/>
    </source>
</evidence>
<evidence type="ECO:0000313" key="3">
    <source>
        <dbReference type="Proteomes" id="UP000095285"/>
    </source>
</evidence>
<dbReference type="RefSeq" id="XP_020301552.1">
    <property type="nucleotide sequence ID" value="XM_020448293.1"/>
</dbReference>
<feature type="compositionally biased region" description="Acidic residues" evidence="1">
    <location>
        <begin position="13"/>
        <end position="23"/>
    </location>
</feature>
<dbReference type="EMBL" id="JH712068">
    <property type="protein sequence ID" value="EFO17414.2"/>
    <property type="molecule type" value="Genomic_DNA"/>
</dbReference>
<sequence>MHNRIKDVRSGSDDNDIGNDDNTVEGRPADKAFFSGIDTRKYANFLTLFNNLKRRNVSSMDIDHTRHLTSNQKERSEYRNVSVVEDCMPSTSFQHLNATSQNSNDGHVLESCQISRKLQPVTFSDMDLTMIPRDFLQKKLELHVDKQTCSSKVTTSYTAPSTNKMPPRTFDLLLNCSKREMQIDKDKGKKVVNDIAPFVQPYRLDNNTTQSVKTIVFV</sequence>
<keyword evidence="3" id="KW-1185">Reference proteome</keyword>
<accession>A0A1I7VXK3</accession>
<protein>
    <submittedName>
        <fullName evidence="4">Protein spaetzle</fullName>
    </submittedName>
</protein>
<dbReference type="KEGG" id="loa:LOAG_11086"/>
<proteinExistence type="predicted"/>